<dbReference type="InterPro" id="IPR015943">
    <property type="entry name" value="WD40/YVTN_repeat-like_dom_sf"/>
</dbReference>
<dbReference type="EMBL" id="JAATJL010000001">
    <property type="protein sequence ID" value="NJC21149.1"/>
    <property type="molecule type" value="Genomic_DNA"/>
</dbReference>
<evidence type="ECO:0000313" key="4">
    <source>
        <dbReference type="Proteomes" id="UP000547458"/>
    </source>
</evidence>
<dbReference type="InterPro" id="IPR006311">
    <property type="entry name" value="TAT_signal"/>
</dbReference>
<dbReference type="RefSeq" id="WP_167990564.1">
    <property type="nucleotide sequence ID" value="NZ_JAATJL010000001.1"/>
</dbReference>
<dbReference type="AlphaFoldDB" id="A0A846RIZ3"/>
<dbReference type="Proteomes" id="UP000547458">
    <property type="component" value="Unassembled WGS sequence"/>
</dbReference>
<evidence type="ECO:0000259" key="2">
    <source>
        <dbReference type="Pfam" id="PF13360"/>
    </source>
</evidence>
<accession>A0A846RIZ3</accession>
<organism evidence="3 4">
    <name type="scientific">Arthrobacter pigmenti</name>
    <dbReference type="NCBI Taxonomy" id="271432"/>
    <lineage>
        <taxon>Bacteria</taxon>
        <taxon>Bacillati</taxon>
        <taxon>Actinomycetota</taxon>
        <taxon>Actinomycetes</taxon>
        <taxon>Micrococcales</taxon>
        <taxon>Micrococcaceae</taxon>
        <taxon>Arthrobacter</taxon>
    </lineage>
</organism>
<sequence>MTPQPMIDRRRILQLTGVTGAALATGALSLSPASANPFRTGPVIEDLGAASTKLGLYRGVVAGDVLYCGSRNMDPPVVFGVNLRTGQAVSESPLGYMNAVMAMATDPTGRYVYAGGDHNKVETTGNLYRIDVTDPEKKAQDIARRPEENLQSVTVAPDGMVFFAGRWNPTTAYQWDPATGETTLLGSMPSNLDRIAAVAATDTTVFAGGVMTLTGGGTQARLFAIDRATGGTTDITPAEVLEAGSGVRDIAVIDGSLFVGVTAFTAPTPLVVMDASNPTSYTVVSVAAKEVREFCKVGDKIYFRGAGLMAYDPQTRKAATLRVPGANLAGMVSVQEWDGKIVVVSTLLHAVVIDPVTLEAREINFLEAGVRPGPQMILGIAAGGGYAYACANAQVTQHNLATGEKIDFPMQGEAKSATFHNGVVWFAQYNGGGLWAHDPRTSTPPSLVAPFPDLQNRLLRVAADPVNNLILVGVQSDRLGGGSLCVYHPDTGSVDVYENPIAKEQLTRAITSHEGIAYLGGENLTSQGSQATVVAFDPVAGRELWRLETGQSRGIGELTVRGRHLYGISHGGGLFIIDLESTSVVHSADISFHSPDQATLVTNQGVVYGVSSKGVFRIHPTNFAPSTLVPGLDGGWYGWPRVGTDEEGRLYTLRERNLIRITDSVATLRADRKGRRSGQ</sequence>
<evidence type="ECO:0000256" key="1">
    <source>
        <dbReference type="SAM" id="SignalP"/>
    </source>
</evidence>
<dbReference type="Gene3D" id="2.130.10.10">
    <property type="entry name" value="YVTN repeat-like/Quinoprotein amine dehydrogenase"/>
    <property type="match status" value="1"/>
</dbReference>
<reference evidence="3 4" key="1">
    <citation type="submission" date="2020-03" db="EMBL/GenBank/DDBJ databases">
        <title>Sequencing the genomes of 1000 actinobacteria strains.</title>
        <authorList>
            <person name="Klenk H.-P."/>
        </authorList>
    </citation>
    <scope>NUCLEOTIDE SEQUENCE [LARGE SCALE GENOMIC DNA]</scope>
    <source>
        <strain evidence="3 4">DSM 16403</strain>
    </source>
</reference>
<keyword evidence="4" id="KW-1185">Reference proteome</keyword>
<dbReference type="InterPro" id="IPR015915">
    <property type="entry name" value="Kelch-typ_b-propeller"/>
</dbReference>
<dbReference type="PROSITE" id="PS51318">
    <property type="entry name" value="TAT"/>
    <property type="match status" value="1"/>
</dbReference>
<proteinExistence type="predicted"/>
<name>A0A846RIZ3_9MICC</name>
<dbReference type="InterPro" id="IPR002372">
    <property type="entry name" value="PQQ_rpt_dom"/>
</dbReference>
<dbReference type="PANTHER" id="PTHR34512">
    <property type="entry name" value="CELL SURFACE PROTEIN"/>
    <property type="match status" value="1"/>
</dbReference>
<dbReference type="PANTHER" id="PTHR34512:SF30">
    <property type="entry name" value="OUTER MEMBRANE PROTEIN ASSEMBLY FACTOR BAMB"/>
    <property type="match status" value="1"/>
</dbReference>
<feature type="signal peptide" evidence="1">
    <location>
        <begin position="1"/>
        <end position="35"/>
    </location>
</feature>
<feature type="domain" description="Pyrrolo-quinoline quinone repeat" evidence="2">
    <location>
        <begin position="512"/>
        <end position="608"/>
    </location>
</feature>
<dbReference type="SUPFAM" id="SSF50998">
    <property type="entry name" value="Quinoprotein alcohol dehydrogenase-like"/>
    <property type="match status" value="2"/>
</dbReference>
<gene>
    <name evidence="3" type="ORF">BJ994_000225</name>
</gene>
<keyword evidence="1" id="KW-0732">Signal</keyword>
<feature type="chain" id="PRO_5032725564" evidence="1">
    <location>
        <begin position="36"/>
        <end position="679"/>
    </location>
</feature>
<dbReference type="Pfam" id="PF13360">
    <property type="entry name" value="PQQ_2"/>
    <property type="match status" value="1"/>
</dbReference>
<comment type="caution">
    <text evidence="3">The sequence shown here is derived from an EMBL/GenBank/DDBJ whole genome shotgun (WGS) entry which is preliminary data.</text>
</comment>
<dbReference type="InterPro" id="IPR011047">
    <property type="entry name" value="Quinoprotein_ADH-like_sf"/>
</dbReference>
<protein>
    <submittedName>
        <fullName evidence="3">Outer membrane protein assembly factor BamB</fullName>
    </submittedName>
</protein>
<evidence type="ECO:0000313" key="3">
    <source>
        <dbReference type="EMBL" id="NJC21149.1"/>
    </source>
</evidence>
<dbReference type="Gene3D" id="2.120.10.80">
    <property type="entry name" value="Kelch-type beta propeller"/>
    <property type="match status" value="1"/>
</dbReference>